<sequence>MTEPGGAERWPYGADVPELLRAYGVPGCSVAVRDADGRERAWAFGQRTAAGGGDRAVGTGTLFQACSLSKPVTALGVLLLAERGELDLDADVNERLAGWRIPPSGGWQPAVTARRLLSHTAGLGPSGFPGYPAGAELPTLLQVLAGTAPANTPGVRPVGLPGFGYAYSGGGTTVLQLLLESVTGRPAAELLRDLVLAPLGMTAARFATAVPADLAAHGHRRGGAPVPGGWARHPELCAAGLWATPAELLRLAAAFQGPATPIGPAAARAALTPHAQVPPGGASLAGLDRVGLGLFLRTDPAGAVSWFGHAGGNDGYRCYLLAETGSGRAAAVMTNGDGGHALLSRLIPAIAAHHGWTGLDFTPPYDPPAPVPPGLRPGRWRRTADPAGPGLELALRDGRLELDWPGQPALPLFTASATELLAEDVDLTARLTPAGTLLVEQGGHSVEFAPHEE</sequence>
<dbReference type="EMBL" id="AP010968">
    <property type="protein sequence ID" value="BAJ32063.1"/>
    <property type="molecule type" value="Genomic_DNA"/>
</dbReference>
<dbReference type="PATRIC" id="fig|452652.3.peg.6324"/>
<dbReference type="eggNOG" id="COG1680">
    <property type="taxonomic scope" value="Bacteria"/>
</dbReference>
<evidence type="ECO:0000313" key="3">
    <source>
        <dbReference type="Proteomes" id="UP000007076"/>
    </source>
</evidence>
<dbReference type="InterPro" id="IPR050789">
    <property type="entry name" value="Diverse_Enzym_Activities"/>
</dbReference>
<dbReference type="KEGG" id="ksk:KSE_63050"/>
<organism evidence="2 3">
    <name type="scientific">Kitasatospora setae (strain ATCC 33774 / DSM 43861 / JCM 3304 / KCC A-0304 / NBRC 14216 / KM-6054)</name>
    <name type="common">Streptomyces setae</name>
    <dbReference type="NCBI Taxonomy" id="452652"/>
    <lineage>
        <taxon>Bacteria</taxon>
        <taxon>Bacillati</taxon>
        <taxon>Actinomycetota</taxon>
        <taxon>Actinomycetes</taxon>
        <taxon>Kitasatosporales</taxon>
        <taxon>Streptomycetaceae</taxon>
        <taxon>Kitasatospora</taxon>
    </lineage>
</organism>
<dbReference type="PANTHER" id="PTHR43283">
    <property type="entry name" value="BETA-LACTAMASE-RELATED"/>
    <property type="match status" value="1"/>
</dbReference>
<dbReference type="Pfam" id="PF00144">
    <property type="entry name" value="Beta-lactamase"/>
    <property type="match status" value="1"/>
</dbReference>
<reference evidence="2 3" key="1">
    <citation type="journal article" date="2010" name="DNA Res.">
        <title>Genome sequence of Kitasatospora setae NBRC 14216T: an evolutionary snapshot of the family Streptomycetaceae.</title>
        <authorList>
            <person name="Ichikawa N."/>
            <person name="Oguchi A."/>
            <person name="Ikeda H."/>
            <person name="Ishikawa J."/>
            <person name="Kitani S."/>
            <person name="Watanabe Y."/>
            <person name="Nakamura S."/>
            <person name="Katano Y."/>
            <person name="Kishi E."/>
            <person name="Sasagawa M."/>
            <person name="Ankai A."/>
            <person name="Fukui S."/>
            <person name="Hashimoto Y."/>
            <person name="Kamata S."/>
            <person name="Otoguro M."/>
            <person name="Tanikawa S."/>
            <person name="Nihira T."/>
            <person name="Horinouchi S."/>
            <person name="Ohnishi Y."/>
            <person name="Hayakawa M."/>
            <person name="Kuzuyama T."/>
            <person name="Arisawa A."/>
            <person name="Nomoto F."/>
            <person name="Miura H."/>
            <person name="Takahashi Y."/>
            <person name="Fujita N."/>
        </authorList>
    </citation>
    <scope>NUCLEOTIDE SEQUENCE [LARGE SCALE GENOMIC DNA]</scope>
    <source>
        <strain evidence="3">ATCC 33774 / DSM 43861 / JCM 3304 / KCC A-0304 / NBRC 14216 / KM-6054</strain>
    </source>
</reference>
<dbReference type="Gene3D" id="3.40.710.10">
    <property type="entry name" value="DD-peptidase/beta-lactamase superfamily"/>
    <property type="match status" value="1"/>
</dbReference>
<dbReference type="RefSeq" id="WP_014139359.1">
    <property type="nucleotide sequence ID" value="NC_016109.1"/>
</dbReference>
<dbReference type="InterPro" id="IPR001466">
    <property type="entry name" value="Beta-lactam-related"/>
</dbReference>
<dbReference type="HOGENOM" id="CLU_020027_8_2_11"/>
<dbReference type="Proteomes" id="UP000007076">
    <property type="component" value="Chromosome"/>
</dbReference>
<evidence type="ECO:0000313" key="2">
    <source>
        <dbReference type="EMBL" id="BAJ32063.1"/>
    </source>
</evidence>
<keyword evidence="3" id="KW-1185">Reference proteome</keyword>
<dbReference type="SUPFAM" id="SSF56601">
    <property type="entry name" value="beta-lactamase/transpeptidase-like"/>
    <property type="match status" value="1"/>
</dbReference>
<dbReference type="InterPro" id="IPR012338">
    <property type="entry name" value="Beta-lactam/transpept-like"/>
</dbReference>
<proteinExistence type="predicted"/>
<gene>
    <name evidence="2" type="ordered locus">KSE_63050</name>
</gene>
<dbReference type="AlphaFoldDB" id="E4N1M9"/>
<accession>E4N1M9</accession>
<dbReference type="PANTHER" id="PTHR43283:SF3">
    <property type="entry name" value="BETA-LACTAMASE FAMILY PROTEIN (AFU_ORTHOLOGUE AFUA_5G07500)"/>
    <property type="match status" value="1"/>
</dbReference>
<dbReference type="STRING" id="452652.KSE_63050"/>
<name>E4N1M9_KITSK</name>
<evidence type="ECO:0000259" key="1">
    <source>
        <dbReference type="Pfam" id="PF00144"/>
    </source>
</evidence>
<protein>
    <submittedName>
        <fullName evidence="2">Putative peptidase S12 family protein</fullName>
    </submittedName>
</protein>
<feature type="domain" description="Beta-lactamase-related" evidence="1">
    <location>
        <begin position="18"/>
        <end position="351"/>
    </location>
</feature>